<protein>
    <submittedName>
        <fullName evidence="1">Uncharacterized protein</fullName>
    </submittedName>
</protein>
<sequence length="294" mass="31317">KGVSFTPKKKSPVRGMKRGVRWRDDTEDGTLAEFQATPQGQQSTPNLSSAEPLPPSLPAMLLAPEGTSSSPIPAPPETSINLPSAKTPNSRFQTGFLSKRPDGSGSPAPPTLSYISSDSETSPLREMAPNSAPHRHNSSLHIVENVPNSSDVTPNDSAASGSEDDGKPYKLDGVDAKKIRSAIKRTSSQRSSDFNRGQSYRRRSPTAASQGTPPSENAMFTASHARRMVKSDKGDDCKGSVLSPRTAPVVKSGPIRRTTLGEAMQAERKHVRVSSVTPGSANRGSMMGGKSVWR</sequence>
<organism evidence="1 2">
    <name type="scientific">Coniosporium uncinatum</name>
    <dbReference type="NCBI Taxonomy" id="93489"/>
    <lineage>
        <taxon>Eukaryota</taxon>
        <taxon>Fungi</taxon>
        <taxon>Dikarya</taxon>
        <taxon>Ascomycota</taxon>
        <taxon>Pezizomycotina</taxon>
        <taxon>Dothideomycetes</taxon>
        <taxon>Dothideomycetes incertae sedis</taxon>
        <taxon>Coniosporium</taxon>
    </lineage>
</organism>
<evidence type="ECO:0000313" key="1">
    <source>
        <dbReference type="EMBL" id="KAK3062184.1"/>
    </source>
</evidence>
<gene>
    <name evidence="1" type="ORF">LTS18_004654</name>
</gene>
<dbReference type="Proteomes" id="UP001186974">
    <property type="component" value="Unassembled WGS sequence"/>
</dbReference>
<comment type="caution">
    <text evidence="1">The sequence shown here is derived from an EMBL/GenBank/DDBJ whole genome shotgun (WGS) entry which is preliminary data.</text>
</comment>
<evidence type="ECO:0000313" key="2">
    <source>
        <dbReference type="Proteomes" id="UP001186974"/>
    </source>
</evidence>
<keyword evidence="2" id="KW-1185">Reference proteome</keyword>
<name>A0ACC3D5Y0_9PEZI</name>
<dbReference type="EMBL" id="JAWDJW010007426">
    <property type="protein sequence ID" value="KAK3062184.1"/>
    <property type="molecule type" value="Genomic_DNA"/>
</dbReference>
<proteinExistence type="predicted"/>
<accession>A0ACC3D5Y0</accession>
<feature type="non-terminal residue" evidence="1">
    <location>
        <position position="1"/>
    </location>
</feature>
<reference evidence="1" key="1">
    <citation type="submission" date="2024-09" db="EMBL/GenBank/DDBJ databases">
        <title>Black Yeasts Isolated from many extreme environments.</title>
        <authorList>
            <person name="Coleine C."/>
            <person name="Stajich J.E."/>
            <person name="Selbmann L."/>
        </authorList>
    </citation>
    <scope>NUCLEOTIDE SEQUENCE</scope>
    <source>
        <strain evidence="1">CCFEE 5737</strain>
    </source>
</reference>